<organism evidence="4">
    <name type="scientific">Pectinophora gossypiella</name>
    <name type="common">Cotton pink bollworm</name>
    <name type="synonym">Depressaria gossypiella</name>
    <dbReference type="NCBI Taxonomy" id="13191"/>
    <lineage>
        <taxon>Eukaryota</taxon>
        <taxon>Metazoa</taxon>
        <taxon>Ecdysozoa</taxon>
        <taxon>Arthropoda</taxon>
        <taxon>Hexapoda</taxon>
        <taxon>Insecta</taxon>
        <taxon>Pterygota</taxon>
        <taxon>Neoptera</taxon>
        <taxon>Endopterygota</taxon>
        <taxon>Lepidoptera</taxon>
        <taxon>Glossata</taxon>
        <taxon>Ditrysia</taxon>
        <taxon>Gelechioidea</taxon>
        <taxon>Gelechiidae</taxon>
        <taxon>Apatetrinae</taxon>
        <taxon>Pectinophora</taxon>
    </lineage>
</organism>
<evidence type="ECO:0000259" key="3">
    <source>
        <dbReference type="PROSITE" id="PS50157"/>
    </source>
</evidence>
<dbReference type="InterPro" id="IPR039136">
    <property type="entry name" value="NUFIP1-like"/>
</dbReference>
<feature type="compositionally biased region" description="Basic and acidic residues" evidence="2">
    <location>
        <begin position="135"/>
        <end position="183"/>
    </location>
</feature>
<proteinExistence type="predicted"/>
<evidence type="ECO:0000256" key="1">
    <source>
        <dbReference type="PROSITE-ProRule" id="PRU00042"/>
    </source>
</evidence>
<reference evidence="4" key="1">
    <citation type="submission" date="2015-09" db="EMBL/GenBank/DDBJ databases">
        <title>De novo assembly of Pectinophora gossypiella (Pink Bollworm) gut transcriptome.</title>
        <authorList>
            <person name="Tassone E.E."/>
        </authorList>
    </citation>
    <scope>NUCLEOTIDE SEQUENCE</scope>
</reference>
<gene>
    <name evidence="4" type="ORF">g.7459</name>
</gene>
<feature type="region of interest" description="Disordered" evidence="2">
    <location>
        <begin position="284"/>
        <end position="307"/>
    </location>
</feature>
<accession>A0A1E1W4H4</accession>
<dbReference type="InterPro" id="IPR013087">
    <property type="entry name" value="Znf_C2H2_type"/>
</dbReference>
<dbReference type="GO" id="GO:0003723">
    <property type="term" value="F:RNA binding"/>
    <property type="evidence" value="ECO:0007669"/>
    <property type="project" value="InterPro"/>
</dbReference>
<keyword evidence="1" id="KW-0862">Zinc</keyword>
<evidence type="ECO:0000313" key="4">
    <source>
        <dbReference type="EMBL" id="JAT81852.1"/>
    </source>
</evidence>
<keyword evidence="1" id="KW-0479">Metal-binding</keyword>
<dbReference type="SMART" id="SM00355">
    <property type="entry name" value="ZnF_C2H2"/>
    <property type="match status" value="2"/>
</dbReference>
<evidence type="ECO:0000256" key="2">
    <source>
        <dbReference type="SAM" id="MobiDB-lite"/>
    </source>
</evidence>
<dbReference type="Pfam" id="PF10453">
    <property type="entry name" value="NUFIP1"/>
    <property type="match status" value="1"/>
</dbReference>
<dbReference type="GO" id="GO:0005634">
    <property type="term" value="C:nucleus"/>
    <property type="evidence" value="ECO:0007669"/>
    <property type="project" value="TreeGrafter"/>
</dbReference>
<dbReference type="OrthoDB" id="273070at2759"/>
<dbReference type="PROSITE" id="PS50157">
    <property type="entry name" value="ZINC_FINGER_C2H2_2"/>
    <property type="match status" value="1"/>
</dbReference>
<name>A0A1E1W4H4_PECGO</name>
<feature type="compositionally biased region" description="Basic residues" evidence="2">
    <location>
        <begin position="360"/>
        <end position="378"/>
    </location>
</feature>
<dbReference type="AlphaFoldDB" id="A0A1E1W4H4"/>
<dbReference type="PANTHER" id="PTHR13309">
    <property type="entry name" value="NUCLEAR FRAGILE X MENTAL RETARDATION PROTEIN INTERACTING PROTEIN 1"/>
    <property type="match status" value="1"/>
</dbReference>
<feature type="region of interest" description="Disordered" evidence="2">
    <location>
        <begin position="319"/>
        <end position="381"/>
    </location>
</feature>
<dbReference type="EMBL" id="GDQN01009202">
    <property type="protein sequence ID" value="JAT81852.1"/>
    <property type="molecule type" value="Transcribed_RNA"/>
</dbReference>
<dbReference type="GO" id="GO:0008270">
    <property type="term" value="F:zinc ion binding"/>
    <property type="evidence" value="ECO:0007669"/>
    <property type="project" value="UniProtKB-KW"/>
</dbReference>
<sequence>MYRPRLPFMADNYKQNFRPPFQIRSNFSPRGRPPRFGYQSNQRNNSFPRQHDEEYWCETCDRGFPNAGILAKHKQEHETCNIDGCKFTAHPKVITNHIKMQHSSGLFKKIANLKNPEEIEKWREERKKRYPTKINVEKKAAETKEKIERGEKMGLKHDKNNRNRKSDQTHKRTHEGRNNESGDKRKKIVKPNLPKKMPARKEIPLPVFEYNRKLKPFAGILSLTIDSDNEENAKQDVECSYIIEDDEDCPQQTVPETKPSKTGEPSVCSALSSLMCEYGSSDEEREITHPPNISIGPSVNNSKESKTPIESALLSQHKNTIEKHESDDDSGPEEVKVDKQTENETDIVPENSKENIIRRIQNKRHNPLKKPVNRKPKSKLPSTLLQKLLHREIQQERNIVLQCIRHIVKHNYFDK</sequence>
<feature type="compositionally biased region" description="Polar residues" evidence="2">
    <location>
        <begin position="38"/>
        <end position="47"/>
    </location>
</feature>
<dbReference type="PROSITE" id="PS00028">
    <property type="entry name" value="ZINC_FINGER_C2H2_1"/>
    <property type="match status" value="1"/>
</dbReference>
<protein>
    <recommendedName>
        <fullName evidence="3">C2H2-type domain-containing protein</fullName>
    </recommendedName>
</protein>
<feature type="domain" description="C2H2-type" evidence="3">
    <location>
        <begin position="55"/>
        <end position="77"/>
    </location>
</feature>
<dbReference type="PANTHER" id="PTHR13309:SF0">
    <property type="entry name" value="FMR1-INTERACTING PROTEIN NUFIP1"/>
    <property type="match status" value="1"/>
</dbReference>
<feature type="region of interest" description="Disordered" evidence="2">
    <location>
        <begin position="133"/>
        <end position="193"/>
    </location>
</feature>
<keyword evidence="1" id="KW-0863">Zinc-finger</keyword>
<dbReference type="InterPro" id="IPR019496">
    <property type="entry name" value="NUFIP1_cons_dom"/>
</dbReference>
<dbReference type="GO" id="GO:0000492">
    <property type="term" value="P:box C/D snoRNP assembly"/>
    <property type="evidence" value="ECO:0007669"/>
    <property type="project" value="TreeGrafter"/>
</dbReference>
<feature type="compositionally biased region" description="Basic and acidic residues" evidence="2">
    <location>
        <begin position="333"/>
        <end position="342"/>
    </location>
</feature>
<feature type="region of interest" description="Disordered" evidence="2">
    <location>
        <begin position="22"/>
        <end position="47"/>
    </location>
</feature>